<organism evidence="2 3">
    <name type="scientific">Haemonchus contortus</name>
    <name type="common">Barber pole worm</name>
    <dbReference type="NCBI Taxonomy" id="6289"/>
    <lineage>
        <taxon>Eukaryota</taxon>
        <taxon>Metazoa</taxon>
        <taxon>Ecdysozoa</taxon>
        <taxon>Nematoda</taxon>
        <taxon>Chromadorea</taxon>
        <taxon>Rhabditida</taxon>
        <taxon>Rhabditina</taxon>
        <taxon>Rhabditomorpha</taxon>
        <taxon>Strongyloidea</taxon>
        <taxon>Trichostrongylidae</taxon>
        <taxon>Haemonchus</taxon>
    </lineage>
</organism>
<dbReference type="OrthoDB" id="5870228at2759"/>
<keyword evidence="2" id="KW-1185">Reference proteome</keyword>
<reference evidence="3" key="1">
    <citation type="submission" date="2020-12" db="UniProtKB">
        <authorList>
            <consortium name="WormBaseParasite"/>
        </authorList>
    </citation>
    <scope>IDENTIFICATION</scope>
    <source>
        <strain evidence="3">MHco3</strain>
    </source>
</reference>
<evidence type="ECO:0000313" key="3">
    <source>
        <dbReference type="WBParaSite" id="HCON_00075680-00001"/>
    </source>
</evidence>
<feature type="chain" id="PRO_5029776300" evidence="1">
    <location>
        <begin position="23"/>
        <end position="161"/>
    </location>
</feature>
<proteinExistence type="predicted"/>
<feature type="signal peptide" evidence="1">
    <location>
        <begin position="1"/>
        <end position="22"/>
    </location>
</feature>
<name>A0A7I4YD70_HAECO</name>
<evidence type="ECO:0000256" key="1">
    <source>
        <dbReference type="SAM" id="SignalP"/>
    </source>
</evidence>
<sequence>DPAMLGRALLLMLIGLFVEIEARGVDNLRPLYPGVCNLACRQGTKCVLVEPSNCYGCSPQAQCVQEECTTTCILPCPFSYSCVLVNSPSACCPVAACRPPTSTPPYTTSPSYTTRPPYTTVPPYTTFPPYTTRPPYTTIPPYTTRPPFTFWPFPFNFPLKK</sequence>
<dbReference type="WBParaSite" id="HCON_00075680-00001">
    <property type="protein sequence ID" value="HCON_00075680-00001"/>
    <property type="gene ID" value="HCON_00075680"/>
</dbReference>
<keyword evidence="1" id="KW-0732">Signal</keyword>
<accession>A0A7I4YD70</accession>
<dbReference type="AlphaFoldDB" id="A0A7I4YD70"/>
<evidence type="ECO:0000313" key="2">
    <source>
        <dbReference type="Proteomes" id="UP000025227"/>
    </source>
</evidence>
<dbReference type="Proteomes" id="UP000025227">
    <property type="component" value="Unplaced"/>
</dbReference>
<protein>
    <submittedName>
        <fullName evidence="3">Secreted protein</fullName>
    </submittedName>
</protein>